<proteinExistence type="inferred from homology"/>
<dbReference type="PANTHER" id="PTHR42837">
    <property type="entry name" value="REGULATOR OF SIGMA-E PROTEASE RSEP"/>
    <property type="match status" value="1"/>
</dbReference>
<evidence type="ECO:0000259" key="12">
    <source>
        <dbReference type="Pfam" id="PF02163"/>
    </source>
</evidence>
<evidence type="ECO:0000256" key="5">
    <source>
        <dbReference type="ARBA" id="ARBA00022692"/>
    </source>
</evidence>
<evidence type="ECO:0000256" key="2">
    <source>
        <dbReference type="ARBA" id="ARBA00004141"/>
    </source>
</evidence>
<feature type="transmembrane region" description="Helical" evidence="11">
    <location>
        <begin position="93"/>
        <end position="119"/>
    </location>
</feature>
<dbReference type="InterPro" id="IPR008915">
    <property type="entry name" value="Peptidase_M50"/>
</dbReference>
<evidence type="ECO:0000313" key="13">
    <source>
        <dbReference type="EMBL" id="OGY61927.1"/>
    </source>
</evidence>
<feature type="transmembrane region" description="Helical" evidence="11">
    <location>
        <begin position="316"/>
        <end position="334"/>
    </location>
</feature>
<evidence type="ECO:0000256" key="8">
    <source>
        <dbReference type="ARBA" id="ARBA00022989"/>
    </source>
</evidence>
<feature type="transmembrane region" description="Helical" evidence="11">
    <location>
        <begin position="222"/>
        <end position="245"/>
    </location>
</feature>
<name>A0A1G1ZDT8_9BACT</name>
<evidence type="ECO:0000256" key="3">
    <source>
        <dbReference type="ARBA" id="ARBA00007931"/>
    </source>
</evidence>
<dbReference type="PANTHER" id="PTHR42837:SF2">
    <property type="entry name" value="MEMBRANE METALLOPROTEASE ARASP2, CHLOROPLASTIC-RELATED"/>
    <property type="match status" value="1"/>
</dbReference>
<dbReference type="InterPro" id="IPR004387">
    <property type="entry name" value="Pept_M50_Zn"/>
</dbReference>
<dbReference type="Proteomes" id="UP000176571">
    <property type="component" value="Unassembled WGS sequence"/>
</dbReference>
<keyword evidence="4" id="KW-0645">Protease</keyword>
<keyword evidence="7" id="KW-0862">Zinc</keyword>
<accession>A0A1G1ZDT8</accession>
<comment type="caution">
    <text evidence="13">The sequence shown here is derived from an EMBL/GenBank/DDBJ whole genome shotgun (WGS) entry which is preliminary data.</text>
</comment>
<keyword evidence="8 11" id="KW-1133">Transmembrane helix</keyword>
<comment type="cofactor">
    <cofactor evidence="1">
        <name>Zn(2+)</name>
        <dbReference type="ChEBI" id="CHEBI:29105"/>
    </cofactor>
</comment>
<dbReference type="GO" id="GO:0004222">
    <property type="term" value="F:metalloendopeptidase activity"/>
    <property type="evidence" value="ECO:0007669"/>
    <property type="project" value="InterPro"/>
</dbReference>
<dbReference type="STRING" id="1797693.A3F99_01135"/>
<dbReference type="AlphaFoldDB" id="A0A1G1ZDT8"/>
<evidence type="ECO:0000256" key="11">
    <source>
        <dbReference type="SAM" id="Phobius"/>
    </source>
</evidence>
<evidence type="ECO:0000256" key="4">
    <source>
        <dbReference type="ARBA" id="ARBA00022670"/>
    </source>
</evidence>
<comment type="subcellular location">
    <subcellularLocation>
        <location evidence="2">Membrane</location>
        <topology evidence="2">Multi-pass membrane protein</topology>
    </subcellularLocation>
</comment>
<dbReference type="InterPro" id="IPR036034">
    <property type="entry name" value="PDZ_sf"/>
</dbReference>
<evidence type="ECO:0000256" key="9">
    <source>
        <dbReference type="ARBA" id="ARBA00023049"/>
    </source>
</evidence>
<dbReference type="Gene3D" id="2.30.42.10">
    <property type="match status" value="1"/>
</dbReference>
<keyword evidence="6" id="KW-0378">Hydrolase</keyword>
<reference evidence="13 14" key="1">
    <citation type="journal article" date="2016" name="Nat. Commun.">
        <title>Thousands of microbial genomes shed light on interconnected biogeochemical processes in an aquifer system.</title>
        <authorList>
            <person name="Anantharaman K."/>
            <person name="Brown C.T."/>
            <person name="Hug L.A."/>
            <person name="Sharon I."/>
            <person name="Castelle C.J."/>
            <person name="Probst A.J."/>
            <person name="Thomas B.C."/>
            <person name="Singh A."/>
            <person name="Wilkins M.J."/>
            <person name="Karaoz U."/>
            <person name="Brodie E.L."/>
            <person name="Williams K.H."/>
            <person name="Hubbard S.S."/>
            <person name="Banfield J.F."/>
        </authorList>
    </citation>
    <scope>NUCLEOTIDE SEQUENCE [LARGE SCALE GENOMIC DNA]</scope>
</reference>
<dbReference type="SUPFAM" id="SSF50156">
    <property type="entry name" value="PDZ domain-like"/>
    <property type="match status" value="1"/>
</dbReference>
<comment type="similarity">
    <text evidence="3">Belongs to the peptidase M50B family.</text>
</comment>
<evidence type="ECO:0000256" key="10">
    <source>
        <dbReference type="ARBA" id="ARBA00023136"/>
    </source>
</evidence>
<dbReference type="GO" id="GO:0016020">
    <property type="term" value="C:membrane"/>
    <property type="evidence" value="ECO:0007669"/>
    <property type="project" value="UniProtKB-SubCell"/>
</dbReference>
<dbReference type="Pfam" id="PF02163">
    <property type="entry name" value="Peptidase_M50"/>
    <property type="match status" value="1"/>
</dbReference>
<evidence type="ECO:0000256" key="1">
    <source>
        <dbReference type="ARBA" id="ARBA00001947"/>
    </source>
</evidence>
<feature type="domain" description="Peptidase M50" evidence="12">
    <location>
        <begin position="7"/>
        <end position="328"/>
    </location>
</feature>
<feature type="transmembrane region" description="Helical" evidence="11">
    <location>
        <begin position="265"/>
        <end position="286"/>
    </location>
</feature>
<dbReference type="EMBL" id="MHJB01000002">
    <property type="protein sequence ID" value="OGY61927.1"/>
    <property type="molecule type" value="Genomic_DNA"/>
</dbReference>
<evidence type="ECO:0000256" key="6">
    <source>
        <dbReference type="ARBA" id="ARBA00022801"/>
    </source>
</evidence>
<evidence type="ECO:0000313" key="14">
    <source>
        <dbReference type="Proteomes" id="UP000176571"/>
    </source>
</evidence>
<dbReference type="CDD" id="cd06163">
    <property type="entry name" value="S2P-M50_PDZ_RseP-like"/>
    <property type="match status" value="1"/>
</dbReference>
<keyword evidence="9" id="KW-0482">Metalloprotease</keyword>
<keyword evidence="5 11" id="KW-0812">Transmembrane</keyword>
<sequence>MFTIIIAIIFLAILIIGHEFGHFITAKLFGLRVEEFGFGFPPRIFKKQWGETTYTLNAIPFGGFVKIYGETATDSVATDKSKSFQYLSVWKKIVVIVAGAFMNFIIGVVAISIVFMVGVAPSLFIGGASVNSPAQIAGLAAGDKIVDFKNAKDFSSFIEAHKGEEINLNILRAGENLNIKLTPRVNPPAGEGPIGVSLIDGGIPKENVFSAIYDGFKASINILGLIFGTLFSLVASLFIGNWQVASSVTGPVGIFNFLDTAGGLGLVYLLQILGLISLNLAAMNVIPFPALDGGRLAFIVYEKVSGGRLNPHFENAAHTIGFVLLILLMLAVTVKDIMNLV</sequence>
<organism evidence="13 14">
    <name type="scientific">Candidatus Colwellbacteria bacterium RIFCSPLOWO2_12_FULL_43_11</name>
    <dbReference type="NCBI Taxonomy" id="1797693"/>
    <lineage>
        <taxon>Bacteria</taxon>
        <taxon>Candidatus Colwelliibacteriota</taxon>
    </lineage>
</organism>
<evidence type="ECO:0000256" key="7">
    <source>
        <dbReference type="ARBA" id="ARBA00022833"/>
    </source>
</evidence>
<protein>
    <recommendedName>
        <fullName evidence="12">Peptidase M50 domain-containing protein</fullName>
    </recommendedName>
</protein>
<dbReference type="GO" id="GO:0006508">
    <property type="term" value="P:proteolysis"/>
    <property type="evidence" value="ECO:0007669"/>
    <property type="project" value="UniProtKB-KW"/>
</dbReference>
<keyword evidence="10 11" id="KW-0472">Membrane</keyword>
<gene>
    <name evidence="13" type="ORF">A3F99_01135</name>
</gene>